<dbReference type="PANTHER" id="PTHR30511">
    <property type="entry name" value="ALANINE RACEMASE"/>
    <property type="match status" value="1"/>
</dbReference>
<comment type="catalytic activity">
    <reaction evidence="1">
        <text>L-alanine = D-alanine</text>
        <dbReference type="Rhea" id="RHEA:20249"/>
        <dbReference type="ChEBI" id="CHEBI:57416"/>
        <dbReference type="ChEBI" id="CHEBI:57972"/>
        <dbReference type="EC" id="5.1.1.1"/>
    </reaction>
</comment>
<dbReference type="SUPFAM" id="SSF51419">
    <property type="entry name" value="PLP-binding barrel"/>
    <property type="match status" value="1"/>
</dbReference>
<comment type="cofactor">
    <cofactor evidence="2 7">
        <name>pyridoxal 5'-phosphate</name>
        <dbReference type="ChEBI" id="CHEBI:597326"/>
    </cofactor>
</comment>
<dbReference type="Proteomes" id="UP000466966">
    <property type="component" value="Unassembled WGS sequence"/>
</dbReference>
<organism evidence="10 11">
    <name type="scientific">Alteraurantiacibacter buctensis</name>
    <dbReference type="NCBI Taxonomy" id="1503981"/>
    <lineage>
        <taxon>Bacteria</taxon>
        <taxon>Pseudomonadati</taxon>
        <taxon>Pseudomonadota</taxon>
        <taxon>Alphaproteobacteria</taxon>
        <taxon>Sphingomonadales</taxon>
        <taxon>Erythrobacteraceae</taxon>
        <taxon>Alteraurantiacibacter</taxon>
    </lineage>
</organism>
<keyword evidence="11" id="KW-1185">Reference proteome</keyword>
<evidence type="ECO:0000256" key="5">
    <source>
        <dbReference type="ARBA" id="ARBA00022898"/>
    </source>
</evidence>
<dbReference type="SMART" id="SM01005">
    <property type="entry name" value="Ala_racemase_C"/>
    <property type="match status" value="1"/>
</dbReference>
<feature type="modified residue" description="N6-(pyridoxal phosphate)lysine" evidence="7">
    <location>
        <position position="40"/>
    </location>
</feature>
<name>A0A844Z175_9SPHN</name>
<feature type="binding site" evidence="8">
    <location>
        <position position="298"/>
    </location>
    <ligand>
        <name>substrate</name>
    </ligand>
</feature>
<evidence type="ECO:0000256" key="1">
    <source>
        <dbReference type="ARBA" id="ARBA00000316"/>
    </source>
</evidence>
<dbReference type="InterPro" id="IPR029066">
    <property type="entry name" value="PLP-binding_barrel"/>
</dbReference>
<dbReference type="PRINTS" id="PR00992">
    <property type="entry name" value="ALARACEMASE"/>
</dbReference>
<dbReference type="InterPro" id="IPR020622">
    <property type="entry name" value="Ala_racemase_pyridoxalP-BS"/>
</dbReference>
<comment type="caution">
    <text evidence="10">The sequence shown here is derived from an EMBL/GenBank/DDBJ whole genome shotgun (WGS) entry which is preliminary data.</text>
</comment>
<dbReference type="InterPro" id="IPR000821">
    <property type="entry name" value="Ala_racemase"/>
</dbReference>
<dbReference type="InterPro" id="IPR011079">
    <property type="entry name" value="Ala_racemase_C"/>
</dbReference>
<dbReference type="InterPro" id="IPR009006">
    <property type="entry name" value="Ala_racemase/Decarboxylase_C"/>
</dbReference>
<dbReference type="PROSITE" id="PS00395">
    <property type="entry name" value="ALANINE_RACEMASE"/>
    <property type="match status" value="1"/>
</dbReference>
<evidence type="ECO:0000313" key="11">
    <source>
        <dbReference type="Proteomes" id="UP000466966"/>
    </source>
</evidence>
<dbReference type="SUPFAM" id="SSF50621">
    <property type="entry name" value="Alanine racemase C-terminal domain-like"/>
    <property type="match status" value="1"/>
</dbReference>
<dbReference type="Pfam" id="PF01168">
    <property type="entry name" value="Ala_racemase_N"/>
    <property type="match status" value="1"/>
</dbReference>
<dbReference type="NCBIfam" id="TIGR00492">
    <property type="entry name" value="alr"/>
    <property type="match status" value="1"/>
</dbReference>
<dbReference type="GO" id="GO:0005829">
    <property type="term" value="C:cytosol"/>
    <property type="evidence" value="ECO:0007669"/>
    <property type="project" value="TreeGrafter"/>
</dbReference>
<dbReference type="EMBL" id="WTYV01000004">
    <property type="protein sequence ID" value="MXO72177.1"/>
    <property type="molecule type" value="Genomic_DNA"/>
</dbReference>
<dbReference type="AlphaFoldDB" id="A0A844Z175"/>
<protein>
    <recommendedName>
        <fullName evidence="4">alanine racemase</fullName>
        <ecNumber evidence="4">5.1.1.1</ecNumber>
    </recommendedName>
</protein>
<accession>A0A844Z175</accession>
<dbReference type="InterPro" id="IPR001608">
    <property type="entry name" value="Ala_racemase_N"/>
</dbReference>
<evidence type="ECO:0000259" key="9">
    <source>
        <dbReference type="SMART" id="SM01005"/>
    </source>
</evidence>
<evidence type="ECO:0000256" key="8">
    <source>
        <dbReference type="PIRSR" id="PIRSR600821-52"/>
    </source>
</evidence>
<evidence type="ECO:0000256" key="4">
    <source>
        <dbReference type="ARBA" id="ARBA00013089"/>
    </source>
</evidence>
<reference evidence="10 11" key="1">
    <citation type="submission" date="2019-12" db="EMBL/GenBank/DDBJ databases">
        <title>Genomic-based taxomic classification of the family Erythrobacteraceae.</title>
        <authorList>
            <person name="Xu L."/>
        </authorList>
    </citation>
    <scope>NUCLEOTIDE SEQUENCE [LARGE SCALE GENOMIC DNA]</scope>
    <source>
        <strain evidence="10 11">M0322</strain>
    </source>
</reference>
<keyword evidence="5 7" id="KW-0663">Pyridoxal phosphate</keyword>
<feature type="domain" description="Alanine racemase C-terminal" evidence="9">
    <location>
        <begin position="229"/>
        <end position="347"/>
    </location>
</feature>
<dbReference type="EC" id="5.1.1.1" evidence="4"/>
<evidence type="ECO:0000313" key="10">
    <source>
        <dbReference type="EMBL" id="MXO72177.1"/>
    </source>
</evidence>
<dbReference type="Gene3D" id="2.40.37.10">
    <property type="entry name" value="Lyase, Ornithine Decarboxylase, Chain A, domain 1"/>
    <property type="match status" value="1"/>
</dbReference>
<dbReference type="GO" id="GO:0030170">
    <property type="term" value="F:pyridoxal phosphate binding"/>
    <property type="evidence" value="ECO:0007669"/>
    <property type="project" value="TreeGrafter"/>
</dbReference>
<dbReference type="OrthoDB" id="9813814at2"/>
<dbReference type="GO" id="GO:0008784">
    <property type="term" value="F:alanine racemase activity"/>
    <property type="evidence" value="ECO:0007669"/>
    <property type="project" value="UniProtKB-EC"/>
</dbReference>
<keyword evidence="6 10" id="KW-0413">Isomerase</keyword>
<evidence type="ECO:0000256" key="3">
    <source>
        <dbReference type="ARBA" id="ARBA00007880"/>
    </source>
</evidence>
<dbReference type="GO" id="GO:0030632">
    <property type="term" value="P:D-alanine biosynthetic process"/>
    <property type="evidence" value="ECO:0007669"/>
    <property type="project" value="TreeGrafter"/>
</dbReference>
<dbReference type="PANTHER" id="PTHR30511:SF0">
    <property type="entry name" value="ALANINE RACEMASE, CATABOLIC-RELATED"/>
    <property type="match status" value="1"/>
</dbReference>
<feature type="binding site" evidence="8">
    <location>
        <position position="134"/>
    </location>
    <ligand>
        <name>substrate</name>
    </ligand>
</feature>
<dbReference type="Gene3D" id="3.20.20.10">
    <property type="entry name" value="Alanine racemase"/>
    <property type="match status" value="1"/>
</dbReference>
<proteinExistence type="inferred from homology"/>
<evidence type="ECO:0000256" key="6">
    <source>
        <dbReference type="ARBA" id="ARBA00023235"/>
    </source>
</evidence>
<sequence length="347" mass="36415">MPDLPPPPALRLSLDTDALAANWRALDAMSGAAQAGAAVKADAYGLGVGRAVPVLRDAGCRRFFVAHWCEVAAVLEHVPADQVCVLHGVTNAAEATYARATGVSPVVNTPLQAAIWQEAGGGPCHLMVDTGINRLGVTPEQLGDQAVAALQVDMLLSHLASADEDSPLNAQQLQRFHEVTPLVRPRSASLANSAGIALGSGYHFDTTRPGIALYGGIVRPELADSIRPVAIVQAMVIQRRSISAGETVGYNATFTASEKIEAATIAIGYADGFLRARGPGNALRWRSLDLPVIGRVSMDMVVVDCSACPDLGVGDYIDIPMDLPLQAALSGLSQYELLTVLGKRLRG</sequence>
<evidence type="ECO:0000256" key="7">
    <source>
        <dbReference type="PIRSR" id="PIRSR600821-50"/>
    </source>
</evidence>
<evidence type="ECO:0000256" key="2">
    <source>
        <dbReference type="ARBA" id="ARBA00001933"/>
    </source>
</evidence>
<comment type="similarity">
    <text evidence="3">Belongs to the alanine racemase family.</text>
</comment>
<dbReference type="Pfam" id="PF00842">
    <property type="entry name" value="Ala_racemase_C"/>
    <property type="match status" value="1"/>
</dbReference>
<gene>
    <name evidence="10" type="primary">alr</name>
    <name evidence="10" type="ORF">GRI99_11125</name>
</gene>